<feature type="compositionally biased region" description="Polar residues" evidence="2">
    <location>
        <begin position="299"/>
        <end position="308"/>
    </location>
</feature>
<reference evidence="4 5" key="1">
    <citation type="submission" date="2023-11" db="EMBL/GenBank/DDBJ databases">
        <title>Halocaridina rubra genome assembly.</title>
        <authorList>
            <person name="Smith C."/>
        </authorList>
    </citation>
    <scope>NUCLEOTIDE SEQUENCE [LARGE SCALE GENOMIC DNA]</scope>
    <source>
        <strain evidence="4">EP-1</strain>
        <tissue evidence="4">Whole</tissue>
    </source>
</reference>
<organism evidence="4 5">
    <name type="scientific">Halocaridina rubra</name>
    <name type="common">Hawaiian red shrimp</name>
    <dbReference type="NCBI Taxonomy" id="373956"/>
    <lineage>
        <taxon>Eukaryota</taxon>
        <taxon>Metazoa</taxon>
        <taxon>Ecdysozoa</taxon>
        <taxon>Arthropoda</taxon>
        <taxon>Crustacea</taxon>
        <taxon>Multicrustacea</taxon>
        <taxon>Malacostraca</taxon>
        <taxon>Eumalacostraca</taxon>
        <taxon>Eucarida</taxon>
        <taxon>Decapoda</taxon>
        <taxon>Pleocyemata</taxon>
        <taxon>Caridea</taxon>
        <taxon>Atyoidea</taxon>
        <taxon>Atyidae</taxon>
        <taxon>Halocaridina</taxon>
    </lineage>
</organism>
<evidence type="ECO:0000313" key="4">
    <source>
        <dbReference type="EMBL" id="KAK7068503.1"/>
    </source>
</evidence>
<evidence type="ECO:0000259" key="3">
    <source>
        <dbReference type="Pfam" id="PF14648"/>
    </source>
</evidence>
<dbReference type="Proteomes" id="UP001381693">
    <property type="component" value="Unassembled WGS sequence"/>
</dbReference>
<dbReference type="InterPro" id="IPR028097">
    <property type="entry name" value="FAM91_C_dom"/>
</dbReference>
<name>A0AAN8WTL3_HALRR</name>
<protein>
    <recommendedName>
        <fullName evidence="3">FAM91 C-terminal domain-containing protein</fullName>
    </recommendedName>
</protein>
<dbReference type="InterPro" id="IPR039199">
    <property type="entry name" value="FAM91"/>
</dbReference>
<comment type="caution">
    <text evidence="4">The sequence shown here is derived from an EMBL/GenBank/DDBJ whole genome shotgun (WGS) entry which is preliminary data.</text>
</comment>
<dbReference type="PANTHER" id="PTHR28441">
    <property type="entry name" value="PROTEIN FAM91A1"/>
    <property type="match status" value="1"/>
</dbReference>
<dbReference type="AlphaFoldDB" id="A0AAN8WTL3"/>
<evidence type="ECO:0000313" key="5">
    <source>
        <dbReference type="Proteomes" id="UP001381693"/>
    </source>
</evidence>
<dbReference type="PANTHER" id="PTHR28441:SF2">
    <property type="entry name" value="PROTEIN FAM91A1"/>
    <property type="match status" value="1"/>
</dbReference>
<dbReference type="EMBL" id="JAXCGZ010017217">
    <property type="protein sequence ID" value="KAK7068503.1"/>
    <property type="molecule type" value="Genomic_DNA"/>
</dbReference>
<feature type="region of interest" description="Disordered" evidence="2">
    <location>
        <begin position="285"/>
        <end position="308"/>
    </location>
</feature>
<proteinExistence type="inferred from homology"/>
<comment type="similarity">
    <text evidence="1">Belongs to the FAM91 family.</text>
</comment>
<evidence type="ECO:0000256" key="1">
    <source>
        <dbReference type="ARBA" id="ARBA00010319"/>
    </source>
</evidence>
<dbReference type="Pfam" id="PF14648">
    <property type="entry name" value="FAM91_C"/>
    <property type="match status" value="1"/>
</dbReference>
<accession>A0AAN8WTL3</accession>
<feature type="domain" description="FAM91 C-terminal" evidence="3">
    <location>
        <begin position="2"/>
        <end position="446"/>
    </location>
</feature>
<evidence type="ECO:0000256" key="2">
    <source>
        <dbReference type="SAM" id="MobiDB-lite"/>
    </source>
</evidence>
<keyword evidence="5" id="KW-1185">Reference proteome</keyword>
<gene>
    <name evidence="4" type="ORF">SK128_025599</name>
</gene>
<sequence length="451" mass="49479">MLDEGLDSLLTELDKIQRSDSEGEAQRYFEHALTLRTSVTFFRHNRDLCAPGQEVPHALDLIRWESLSNLDPATTARLLKKNYQFLVSMAPLSYEISAIEGETPPHFGPAIPEVNSTWFKLFLYNITGSGPPSLLLPKGERLRRLPECLVGYEKVLVTPWGHDPTVVPLAALFTTVNEALMHSPVFIQAYGWYHDVCIQHIPFPLDNSKKTNHPAVQVLAKHLDLEHTFGFIKLVAFPSADAPGACGLSASEITTGMPQGATSTAKTFIPNECVENASTNADTCTPDNISRNSEEGLDTMTSNQSLSDSSSIPQVVSFDDVSSLVFEKSEGHIPSTIREGMSLPLGTPVVDQWHLLECHYGLPLFDAPLNEEVSGKIISHKLFSPESVQKFNQSNQILVRELRDFIGANKAQGICPDVQQKGGCREGASSLPLPTVPLLFSTGNLSTWEGT</sequence>